<proteinExistence type="predicted"/>
<dbReference type="PANTHER" id="PTHR12526:SF638">
    <property type="entry name" value="SPORE COAT PROTEIN SA"/>
    <property type="match status" value="1"/>
</dbReference>
<comment type="caution">
    <text evidence="3">The sequence shown here is derived from an EMBL/GenBank/DDBJ whole genome shotgun (WGS) entry which is preliminary data.</text>
</comment>
<accession>A0ABP9UTG0</accession>
<dbReference type="PANTHER" id="PTHR12526">
    <property type="entry name" value="GLYCOSYLTRANSFERASE"/>
    <property type="match status" value="1"/>
</dbReference>
<gene>
    <name evidence="3" type="primary">mshA_11</name>
    <name evidence="3" type="ORF">Hsar01_04060</name>
</gene>
<keyword evidence="4" id="KW-1185">Reference proteome</keyword>
<dbReference type="RefSeq" id="WP_353568922.1">
    <property type="nucleotide sequence ID" value="NZ_BAABRI010000037.1"/>
</dbReference>
<organism evidence="3 4">
    <name type="scientific">Haloferula sargassicola</name>
    <dbReference type="NCBI Taxonomy" id="490096"/>
    <lineage>
        <taxon>Bacteria</taxon>
        <taxon>Pseudomonadati</taxon>
        <taxon>Verrucomicrobiota</taxon>
        <taxon>Verrucomicrobiia</taxon>
        <taxon>Verrucomicrobiales</taxon>
        <taxon>Verrucomicrobiaceae</taxon>
        <taxon>Haloferula</taxon>
    </lineage>
</organism>
<dbReference type="SUPFAM" id="SSF53756">
    <property type="entry name" value="UDP-Glycosyltransferase/glycogen phosphorylase"/>
    <property type="match status" value="1"/>
</dbReference>
<sequence length="365" mass="40379">MKVLQVLPEMHAGGVERGTLELATHLTAHGHESLVLSGGGRQVPKLEAGGTRHLTLPVGKKSPATLLLVPELRRLLVSERPDILHLRSRVPAWAMWLAWRKLPESERPRLVTTVHGFYSVSRWSAIMTCGERVICVSDSIRDYVLQNYPKTPADRLRVVPRGVDPADYPFGFRPDGAWCEAFHAEFPETRDKRLITLPGRITRLKGHEDLATILAGLGDLTDVHAVVVGGVHPKKQAYAEEVRQRFHDAGLDDRVTFTGNRDDLRNILAISTLVLSLTRQPESFGRTTLEALAMGVPVTGYSHGGVAEQLEELFPEGKLTPNQPEAAVPVIRGLLQKAPPVAQPNPFTLKRMLEGTIEVYRELMG</sequence>
<dbReference type="InterPro" id="IPR001296">
    <property type="entry name" value="Glyco_trans_1"/>
</dbReference>
<reference evidence="3 4" key="1">
    <citation type="submission" date="2024-02" db="EMBL/GenBank/DDBJ databases">
        <title>Haloferula sargassicola NBRC 104335.</title>
        <authorList>
            <person name="Ichikawa N."/>
            <person name="Katano-Makiyama Y."/>
            <person name="Hidaka K."/>
        </authorList>
    </citation>
    <scope>NUCLEOTIDE SEQUENCE [LARGE SCALE GENOMIC DNA]</scope>
    <source>
        <strain evidence="3 4">NBRC 104335</strain>
    </source>
</reference>
<dbReference type="CDD" id="cd03819">
    <property type="entry name" value="GT4_WavL-like"/>
    <property type="match status" value="1"/>
</dbReference>
<evidence type="ECO:0000313" key="3">
    <source>
        <dbReference type="EMBL" id="GAA5484811.1"/>
    </source>
</evidence>
<evidence type="ECO:0000259" key="2">
    <source>
        <dbReference type="Pfam" id="PF13439"/>
    </source>
</evidence>
<name>A0ABP9UTG0_9BACT</name>
<dbReference type="EMBL" id="BAABRI010000037">
    <property type="protein sequence ID" value="GAA5484811.1"/>
    <property type="molecule type" value="Genomic_DNA"/>
</dbReference>
<protein>
    <submittedName>
        <fullName evidence="3">D-inositol-3-phosphate glycosyltransferase</fullName>
    </submittedName>
</protein>
<dbReference type="Pfam" id="PF13439">
    <property type="entry name" value="Glyco_transf_4"/>
    <property type="match status" value="1"/>
</dbReference>
<dbReference type="Pfam" id="PF00534">
    <property type="entry name" value="Glycos_transf_1"/>
    <property type="match status" value="1"/>
</dbReference>
<evidence type="ECO:0000313" key="4">
    <source>
        <dbReference type="Proteomes" id="UP001476282"/>
    </source>
</evidence>
<dbReference type="Gene3D" id="3.40.50.2000">
    <property type="entry name" value="Glycogen Phosphorylase B"/>
    <property type="match status" value="2"/>
</dbReference>
<evidence type="ECO:0000259" key="1">
    <source>
        <dbReference type="Pfam" id="PF00534"/>
    </source>
</evidence>
<feature type="domain" description="Glycosyltransferase subfamily 4-like N-terminal" evidence="2">
    <location>
        <begin position="13"/>
        <end position="166"/>
    </location>
</feature>
<feature type="domain" description="Glycosyl transferase family 1" evidence="1">
    <location>
        <begin position="183"/>
        <end position="337"/>
    </location>
</feature>
<dbReference type="InterPro" id="IPR028098">
    <property type="entry name" value="Glyco_trans_4-like_N"/>
</dbReference>
<dbReference type="Proteomes" id="UP001476282">
    <property type="component" value="Unassembled WGS sequence"/>
</dbReference>